<dbReference type="AlphaFoldDB" id="A0A9X3MSX4"/>
<dbReference type="GO" id="GO:0009007">
    <property type="term" value="F:site-specific DNA-methyltransferase (adenine-specific) activity"/>
    <property type="evidence" value="ECO:0007669"/>
    <property type="project" value="UniProtKB-EC"/>
</dbReference>
<dbReference type="Proteomes" id="UP001149140">
    <property type="component" value="Unassembled WGS sequence"/>
</dbReference>
<dbReference type="RefSeq" id="WP_270041259.1">
    <property type="nucleotide sequence ID" value="NZ_JAPDOD010000015.1"/>
</dbReference>
<dbReference type="Gene3D" id="1.10.1020.10">
    <property type="entry name" value="Adenine-specific Methyltransferase, Domain 2"/>
    <property type="match status" value="1"/>
</dbReference>
<dbReference type="SUPFAM" id="SSF53335">
    <property type="entry name" value="S-adenosyl-L-methionine-dependent methyltransferases"/>
    <property type="match status" value="1"/>
</dbReference>
<dbReference type="EC" id="2.1.1.72" evidence="2"/>
<keyword evidence="5" id="KW-0949">S-adenosyl-L-methionine</keyword>
<dbReference type="Pfam" id="PF02086">
    <property type="entry name" value="MethyltransfD12"/>
    <property type="match status" value="1"/>
</dbReference>
<evidence type="ECO:0000313" key="7">
    <source>
        <dbReference type="EMBL" id="MDA0162024.1"/>
    </source>
</evidence>
<comment type="similarity">
    <text evidence="1">Belongs to the N(4)/N(6)-methyltransferase family.</text>
</comment>
<evidence type="ECO:0000256" key="4">
    <source>
        <dbReference type="ARBA" id="ARBA00022679"/>
    </source>
</evidence>
<dbReference type="EMBL" id="JAPDOD010000015">
    <property type="protein sequence ID" value="MDA0162024.1"/>
    <property type="molecule type" value="Genomic_DNA"/>
</dbReference>
<gene>
    <name evidence="7" type="ORF">OM076_17250</name>
</gene>
<comment type="catalytic activity">
    <reaction evidence="6">
        <text>a 2'-deoxyadenosine in DNA + S-adenosyl-L-methionine = an N(6)-methyl-2'-deoxyadenosine in DNA + S-adenosyl-L-homocysteine + H(+)</text>
        <dbReference type="Rhea" id="RHEA:15197"/>
        <dbReference type="Rhea" id="RHEA-COMP:12418"/>
        <dbReference type="Rhea" id="RHEA-COMP:12419"/>
        <dbReference type="ChEBI" id="CHEBI:15378"/>
        <dbReference type="ChEBI" id="CHEBI:57856"/>
        <dbReference type="ChEBI" id="CHEBI:59789"/>
        <dbReference type="ChEBI" id="CHEBI:90615"/>
        <dbReference type="ChEBI" id="CHEBI:90616"/>
        <dbReference type="EC" id="2.1.1.72"/>
    </reaction>
</comment>
<dbReference type="GO" id="GO:0032259">
    <property type="term" value="P:methylation"/>
    <property type="evidence" value="ECO:0007669"/>
    <property type="project" value="UniProtKB-KW"/>
</dbReference>
<evidence type="ECO:0000256" key="6">
    <source>
        <dbReference type="ARBA" id="ARBA00047942"/>
    </source>
</evidence>
<evidence type="ECO:0000256" key="2">
    <source>
        <dbReference type="ARBA" id="ARBA00011900"/>
    </source>
</evidence>
<proteinExistence type="inferred from homology"/>
<keyword evidence="8" id="KW-1185">Reference proteome</keyword>
<dbReference type="InterPro" id="IPR029063">
    <property type="entry name" value="SAM-dependent_MTases_sf"/>
</dbReference>
<comment type="caution">
    <text evidence="7">The sequence shown here is derived from an EMBL/GenBank/DDBJ whole genome shotgun (WGS) entry which is preliminary data.</text>
</comment>
<dbReference type="PRINTS" id="PR00505">
    <property type="entry name" value="D12N6MTFRASE"/>
</dbReference>
<dbReference type="GO" id="GO:0009307">
    <property type="term" value="P:DNA restriction-modification system"/>
    <property type="evidence" value="ECO:0007669"/>
    <property type="project" value="InterPro"/>
</dbReference>
<sequence>MDALAAYPRIRFMGSKHRLAPRLAEIFATLPPGPAIDAFSGSGVVAYTLKAGGRETHANDHLTFTTTLAEALVANEDETLTAEDVEKLCSPSLDGRDFIAATFTGLYFPDVDHAFLDAAWSHVDELQGAKRALALSALCLAAAWKQPRGVFTVTTPRYDDGRRQLHMPLEDLFKEAVTRCNAAVMPGLASATCGDVFACDPGQAAIAYLDPPYAPPRDDTCYVKRYHFLEGLATYWRGQEIMWETRTRKLVKRHTPFGSKRTVRDALDRLFDHFSAPQALVVSYGSNADLDAAELQALLSRHRRNVRRIEIPHRYAFGTHGTAARRLATEYVFVGM</sequence>
<evidence type="ECO:0000256" key="5">
    <source>
        <dbReference type="ARBA" id="ARBA00022691"/>
    </source>
</evidence>
<dbReference type="InterPro" id="IPR012327">
    <property type="entry name" value="MeTrfase_D12"/>
</dbReference>
<evidence type="ECO:0000256" key="1">
    <source>
        <dbReference type="ARBA" id="ARBA00006594"/>
    </source>
</evidence>
<dbReference type="InterPro" id="IPR023095">
    <property type="entry name" value="Ade_MeTrfase_dom_2"/>
</dbReference>
<reference evidence="7" key="1">
    <citation type="submission" date="2022-10" db="EMBL/GenBank/DDBJ databases">
        <title>The WGS of Solirubrobacter ginsenosidimutans DSM 21036.</title>
        <authorList>
            <person name="Jiang Z."/>
        </authorList>
    </citation>
    <scope>NUCLEOTIDE SEQUENCE</scope>
    <source>
        <strain evidence="7">DSM 21036</strain>
    </source>
</reference>
<protein>
    <recommendedName>
        <fullName evidence="2">site-specific DNA-methyltransferase (adenine-specific)</fullName>
        <ecNumber evidence="2">2.1.1.72</ecNumber>
    </recommendedName>
</protein>
<keyword evidence="4" id="KW-0808">Transferase</keyword>
<dbReference type="Gene3D" id="3.40.50.150">
    <property type="entry name" value="Vaccinia Virus protein VP39"/>
    <property type="match status" value="1"/>
</dbReference>
<accession>A0A9X3MSX4</accession>
<keyword evidence="3 7" id="KW-0489">Methyltransferase</keyword>
<organism evidence="7 8">
    <name type="scientific">Solirubrobacter ginsenosidimutans</name>
    <dbReference type="NCBI Taxonomy" id="490573"/>
    <lineage>
        <taxon>Bacteria</taxon>
        <taxon>Bacillati</taxon>
        <taxon>Actinomycetota</taxon>
        <taxon>Thermoleophilia</taxon>
        <taxon>Solirubrobacterales</taxon>
        <taxon>Solirubrobacteraceae</taxon>
        <taxon>Solirubrobacter</taxon>
    </lineage>
</organism>
<evidence type="ECO:0000313" key="8">
    <source>
        <dbReference type="Proteomes" id="UP001149140"/>
    </source>
</evidence>
<name>A0A9X3MSX4_9ACTN</name>
<evidence type="ECO:0000256" key="3">
    <source>
        <dbReference type="ARBA" id="ARBA00022603"/>
    </source>
</evidence>